<proteinExistence type="predicted"/>
<dbReference type="Proteomes" id="UP000295722">
    <property type="component" value="Unassembled WGS sequence"/>
</dbReference>
<gene>
    <name evidence="1" type="ORF">EYW47_15035</name>
</gene>
<keyword evidence="2" id="KW-1185">Reference proteome</keyword>
<organism evidence="1 2">
    <name type="scientific">Paraburkholderia silviterrae</name>
    <dbReference type="NCBI Taxonomy" id="2528715"/>
    <lineage>
        <taxon>Bacteria</taxon>
        <taxon>Pseudomonadati</taxon>
        <taxon>Pseudomonadota</taxon>
        <taxon>Betaproteobacteria</taxon>
        <taxon>Burkholderiales</taxon>
        <taxon>Burkholderiaceae</taxon>
        <taxon>Paraburkholderia</taxon>
    </lineage>
</organism>
<comment type="caution">
    <text evidence="1">The sequence shown here is derived from an EMBL/GenBank/DDBJ whole genome shotgun (WGS) entry which is preliminary data.</text>
</comment>
<dbReference type="AlphaFoldDB" id="A0A4R5M9H4"/>
<dbReference type="EMBL" id="SMRP01000006">
    <property type="protein sequence ID" value="TDG23243.1"/>
    <property type="molecule type" value="Genomic_DNA"/>
</dbReference>
<dbReference type="RefSeq" id="WP_133195614.1">
    <property type="nucleotide sequence ID" value="NZ_JBHUCW010000009.1"/>
</dbReference>
<evidence type="ECO:0000313" key="2">
    <source>
        <dbReference type="Proteomes" id="UP000295722"/>
    </source>
</evidence>
<accession>A0A4R5M9H4</accession>
<reference evidence="1 2" key="1">
    <citation type="submission" date="2019-03" db="EMBL/GenBank/DDBJ databases">
        <title>Paraburkholderia sp. 4M-K11, isolated from subtropical forest soil.</title>
        <authorList>
            <person name="Gao Z.-H."/>
            <person name="Qiu L.-H."/>
        </authorList>
    </citation>
    <scope>NUCLEOTIDE SEQUENCE [LARGE SCALE GENOMIC DNA]</scope>
    <source>
        <strain evidence="1 2">4M-K11</strain>
    </source>
</reference>
<name>A0A4R5M9H4_9BURK</name>
<protein>
    <submittedName>
        <fullName evidence="1">Uncharacterized protein</fullName>
    </submittedName>
</protein>
<evidence type="ECO:0000313" key="1">
    <source>
        <dbReference type="EMBL" id="TDG23243.1"/>
    </source>
</evidence>
<sequence>MSNVIDIDELRVQRQSRHAPRPAASCRHMRLDLDDVGSIVRCADCGLQLDAYWTLTLFIEQYERALAKINARERQHAEARERDLHLTAAQRVERAWRSRTMVPCCPHCGEGIRATDGLGGTMINRTIDDRRRAAKKGGI</sequence>
<dbReference type="OrthoDB" id="8689083at2"/>